<dbReference type="InterPro" id="IPR001791">
    <property type="entry name" value="Laminin_G"/>
</dbReference>
<comment type="caution">
    <text evidence="3">The sequence shown here is derived from an EMBL/GenBank/DDBJ whole genome shotgun (WGS) entry which is preliminary data.</text>
</comment>
<name>A0A919TTW1_9ACTN</name>
<gene>
    <name evidence="3" type="ORF">Ate02nite_35100</name>
</gene>
<dbReference type="Proteomes" id="UP000623608">
    <property type="component" value="Unassembled WGS sequence"/>
</dbReference>
<feature type="domain" description="Laminin G" evidence="2">
    <location>
        <begin position="538"/>
        <end position="614"/>
    </location>
</feature>
<evidence type="ECO:0000313" key="4">
    <source>
        <dbReference type="Proteomes" id="UP000623608"/>
    </source>
</evidence>
<dbReference type="PANTHER" id="PTHR31778:SF2">
    <property type="entry name" value="BUD SITE SELECTION PROTEIN RAX2"/>
    <property type="match status" value="1"/>
</dbReference>
<dbReference type="InterPro" id="IPR015943">
    <property type="entry name" value="WD40/YVTN_repeat-like_dom_sf"/>
</dbReference>
<sequence length="617" mass="62997">MPNMRKSGKSAVRRRVLIVGVATALTAAGGAALAGVVSPDPVVSPSFNGPVYAVAYRGDTVYVGGNFSSANAGGKNVTRTRLAAFNARTGALLDWSPAADANVRALAVDGDVVYAAGDFDNVNGTARDAVAGIGATSGQLTPLRHTVLGQPNALVTGNGRLYLAGRITGVDGQPRTNLAAFTLATGALDAWAPTTDDTVNALAYGGDRVYLGGRFHKTNGVGSTLRLSAVDPATGVLDKTFVAKPVSQVFALAADQAGVYAALGGQGGRAVAYTRTGQTRWTRVFDGDAQAIATLDGTTYVGGHFDKACTTSNNGIKGQCTDGSVVRGKLAAIDAQGNLLAWSPQANGVAGTRQLATSPTLGTISAVGDFTTVGGVTRKRYVSFGGGLPSALAGARSVTEKADAANDYVASYNFDTTIADGTFDDGSGHGHLLRAVVRNGGKPTMTPRGAGQALTFPPKCTGATCPRVVLQAPDTADLNPGNRPLRYGAAVLLAAAETATGENILQKGYSTGGGQYKLQVDGVSGKPSCGMGGKDETAVHIARSRESIADGKWHNLECRRTGPTLSIVVDDQVKTSVAVPVELSVLSSMPFSVGGKGVGADNDQFHGSLDDVWIHIG</sequence>
<accession>A0A919TTW1</accession>
<feature type="chain" id="PRO_5038667929" description="Laminin G domain-containing protein" evidence="1">
    <location>
        <begin position="35"/>
        <end position="617"/>
    </location>
</feature>
<dbReference type="Gene3D" id="2.60.120.200">
    <property type="match status" value="1"/>
</dbReference>
<dbReference type="InterPro" id="IPR011047">
    <property type="entry name" value="Quinoprotein_ADH-like_sf"/>
</dbReference>
<dbReference type="InterPro" id="IPR013320">
    <property type="entry name" value="ConA-like_dom_sf"/>
</dbReference>
<dbReference type="EMBL" id="BOMY01000022">
    <property type="protein sequence ID" value="GIF20780.1"/>
    <property type="molecule type" value="Genomic_DNA"/>
</dbReference>
<proteinExistence type="predicted"/>
<dbReference type="Gene3D" id="2.130.10.10">
    <property type="entry name" value="YVTN repeat-like/Quinoprotein amine dehydrogenase"/>
    <property type="match status" value="1"/>
</dbReference>
<feature type="signal peptide" evidence="1">
    <location>
        <begin position="1"/>
        <end position="34"/>
    </location>
</feature>
<keyword evidence="1" id="KW-0732">Signal</keyword>
<protein>
    <recommendedName>
        <fullName evidence="2">Laminin G domain-containing protein</fullName>
    </recommendedName>
</protein>
<evidence type="ECO:0000313" key="3">
    <source>
        <dbReference type="EMBL" id="GIF20780.1"/>
    </source>
</evidence>
<dbReference type="Pfam" id="PF02210">
    <property type="entry name" value="Laminin_G_2"/>
    <property type="match status" value="1"/>
</dbReference>
<dbReference type="AlphaFoldDB" id="A0A919TTW1"/>
<dbReference type="PANTHER" id="PTHR31778">
    <property type="entry name" value="BUD SITE SELECTION PROTEIN RAX2"/>
    <property type="match status" value="1"/>
</dbReference>
<organism evidence="3 4">
    <name type="scientific">Paractinoplanes tereljensis</name>
    <dbReference type="NCBI Taxonomy" id="571912"/>
    <lineage>
        <taxon>Bacteria</taxon>
        <taxon>Bacillati</taxon>
        <taxon>Actinomycetota</taxon>
        <taxon>Actinomycetes</taxon>
        <taxon>Micromonosporales</taxon>
        <taxon>Micromonosporaceae</taxon>
        <taxon>Paractinoplanes</taxon>
    </lineage>
</organism>
<evidence type="ECO:0000256" key="1">
    <source>
        <dbReference type="SAM" id="SignalP"/>
    </source>
</evidence>
<keyword evidence="4" id="KW-1185">Reference proteome</keyword>
<evidence type="ECO:0000259" key="2">
    <source>
        <dbReference type="Pfam" id="PF02210"/>
    </source>
</evidence>
<dbReference type="SUPFAM" id="SSF49899">
    <property type="entry name" value="Concanavalin A-like lectins/glucanases"/>
    <property type="match status" value="1"/>
</dbReference>
<dbReference type="SUPFAM" id="SSF50998">
    <property type="entry name" value="Quinoprotein alcohol dehydrogenase-like"/>
    <property type="match status" value="1"/>
</dbReference>
<dbReference type="GO" id="GO:1902929">
    <property type="term" value="C:plasma membrane of growing cell tip"/>
    <property type="evidence" value="ECO:0007669"/>
    <property type="project" value="TreeGrafter"/>
</dbReference>
<reference evidence="3" key="1">
    <citation type="submission" date="2021-01" db="EMBL/GenBank/DDBJ databases">
        <title>Whole genome shotgun sequence of Actinoplanes tereljensis NBRC 105297.</title>
        <authorList>
            <person name="Komaki H."/>
            <person name="Tamura T."/>
        </authorList>
    </citation>
    <scope>NUCLEOTIDE SEQUENCE</scope>
    <source>
        <strain evidence="3">NBRC 105297</strain>
    </source>
</reference>